<keyword evidence="1" id="KW-0812">Transmembrane</keyword>
<organism evidence="2">
    <name type="scientific">marine sediment metagenome</name>
    <dbReference type="NCBI Taxonomy" id="412755"/>
    <lineage>
        <taxon>unclassified sequences</taxon>
        <taxon>metagenomes</taxon>
        <taxon>ecological metagenomes</taxon>
    </lineage>
</organism>
<gene>
    <name evidence="2" type="ORF">LCGC14_2058240</name>
</gene>
<proteinExistence type="predicted"/>
<feature type="transmembrane region" description="Helical" evidence="1">
    <location>
        <begin position="156"/>
        <end position="176"/>
    </location>
</feature>
<accession>A0A0F9HIX7</accession>
<dbReference type="AlphaFoldDB" id="A0A0F9HIX7"/>
<protein>
    <submittedName>
        <fullName evidence="2">Uncharacterized protein</fullName>
    </submittedName>
</protein>
<name>A0A0F9HIX7_9ZZZZ</name>
<keyword evidence="1" id="KW-0472">Membrane</keyword>
<keyword evidence="1" id="KW-1133">Transmembrane helix</keyword>
<comment type="caution">
    <text evidence="2">The sequence shown here is derived from an EMBL/GenBank/DDBJ whole genome shotgun (WGS) entry which is preliminary data.</text>
</comment>
<evidence type="ECO:0000256" key="1">
    <source>
        <dbReference type="SAM" id="Phobius"/>
    </source>
</evidence>
<sequence>NAQQTLYRADTDVILRGTDQATLTTADTALFVVNPGALNYMTISGEPASVQASVQFPGGNDLIVTVYDTFDNQKTNYTGTIEFTTSDPNAFSSVILNTVDISLIQSLYTFIPADNGQHTFASTGFILETFGPQTITVTDIVAPAATATTNNINVTAAPIASFTMTVPLLLWMLVYLSTFI</sequence>
<dbReference type="EMBL" id="LAZR01024448">
    <property type="protein sequence ID" value="KKL75102.1"/>
    <property type="molecule type" value="Genomic_DNA"/>
</dbReference>
<evidence type="ECO:0000313" key="2">
    <source>
        <dbReference type="EMBL" id="KKL75102.1"/>
    </source>
</evidence>
<feature type="non-terminal residue" evidence="2">
    <location>
        <position position="1"/>
    </location>
</feature>
<reference evidence="2" key="1">
    <citation type="journal article" date="2015" name="Nature">
        <title>Complex archaea that bridge the gap between prokaryotes and eukaryotes.</title>
        <authorList>
            <person name="Spang A."/>
            <person name="Saw J.H."/>
            <person name="Jorgensen S.L."/>
            <person name="Zaremba-Niedzwiedzka K."/>
            <person name="Martijn J."/>
            <person name="Lind A.E."/>
            <person name="van Eijk R."/>
            <person name="Schleper C."/>
            <person name="Guy L."/>
            <person name="Ettema T.J."/>
        </authorList>
    </citation>
    <scope>NUCLEOTIDE SEQUENCE</scope>
</reference>